<sequence length="437" mass="49423">MIVLPNTPPLPLATKIRTSLSELTTKRSSVVTDSIGNYNDSIRYAVNLELYLEDIFRFGVERTQREDQGELIRSFTTIEMATKDIPWKGVGRSTRFRAKLMKKFARDESKELSWTLANEVETVLVSLSFIYIKIGSELTNELIDSSKDNDDTTKKWKQVAAFYRKAISFSAFGKYVSEIAISCDLGSISPLVFLFIIKISEICIQMSILSKSSWINRLSFDMSNSISTKNNGMLSRVAIFIVNELAASKVLLKELDTTVSEIDTSNWQEYLEVVEKYSNAYAGLFLAIENYQQDKLGHAIGLLNFSLLNLQSKKVEVNDTKKLSKLKSKYLIMKNESVLKSLNSVSTLNFDKSVFNDKSGIILNDLTYLFDQLIALHLKFTKENDNLKFDKVVDWSEVHNDSKWPLGTLIPTSKVTAYNPLGNSSTSSENQTEGGYY</sequence>
<proteinExistence type="predicted"/>
<dbReference type="InterPro" id="IPR035278">
    <property type="entry name" value="DUF5355"/>
</dbReference>
<dbReference type="Gene3D" id="1.25.40.280">
    <property type="entry name" value="alix/aip1 like domains"/>
    <property type="match status" value="1"/>
</dbReference>
<dbReference type="InterPro" id="IPR038499">
    <property type="entry name" value="BRO1_sf"/>
</dbReference>
<accession>A0A1E4SC88</accession>
<dbReference type="RefSeq" id="XP_020062124.1">
    <property type="nucleotide sequence ID" value="XM_020208102.1"/>
</dbReference>
<protein>
    <submittedName>
        <fullName evidence="1">Uncharacterized protein</fullName>
    </submittedName>
</protein>
<name>A0A1E4SC88_9ASCO</name>
<organism evidence="1 2">
    <name type="scientific">Suhomyces tanzawaensis NRRL Y-17324</name>
    <dbReference type="NCBI Taxonomy" id="984487"/>
    <lineage>
        <taxon>Eukaryota</taxon>
        <taxon>Fungi</taxon>
        <taxon>Dikarya</taxon>
        <taxon>Ascomycota</taxon>
        <taxon>Saccharomycotina</taxon>
        <taxon>Pichiomycetes</taxon>
        <taxon>Debaryomycetaceae</taxon>
        <taxon>Suhomyces</taxon>
    </lineage>
</organism>
<dbReference type="Pfam" id="PF17306">
    <property type="entry name" value="DUF5355"/>
    <property type="match status" value="1"/>
</dbReference>
<dbReference type="GeneID" id="30982239"/>
<reference evidence="2" key="1">
    <citation type="submission" date="2016-05" db="EMBL/GenBank/DDBJ databases">
        <title>Comparative genomics of biotechnologically important yeasts.</title>
        <authorList>
            <consortium name="DOE Joint Genome Institute"/>
            <person name="Riley R."/>
            <person name="Haridas S."/>
            <person name="Wolfe K.H."/>
            <person name="Lopes M.R."/>
            <person name="Hittinger C.T."/>
            <person name="Goker M."/>
            <person name="Salamov A."/>
            <person name="Wisecaver J."/>
            <person name="Long T.M."/>
            <person name="Aerts A.L."/>
            <person name="Barry K."/>
            <person name="Choi C."/>
            <person name="Clum A."/>
            <person name="Coughlan A.Y."/>
            <person name="Deshpande S."/>
            <person name="Douglass A.P."/>
            <person name="Hanson S.J."/>
            <person name="Klenk H.-P."/>
            <person name="Labutti K."/>
            <person name="Lapidus A."/>
            <person name="Lindquist E."/>
            <person name="Lipzen A."/>
            <person name="Meier-Kolthoff J.P."/>
            <person name="Ohm R.A."/>
            <person name="Otillar R.P."/>
            <person name="Pangilinan J."/>
            <person name="Peng Y."/>
            <person name="Rokas A."/>
            <person name="Rosa C.A."/>
            <person name="Scheuner C."/>
            <person name="Sibirny A.A."/>
            <person name="Slot J.C."/>
            <person name="Stielow J.B."/>
            <person name="Sun H."/>
            <person name="Kurtzman C.P."/>
            <person name="Blackwell M."/>
            <person name="Grigoriev I.V."/>
            <person name="Jeffries T.W."/>
        </authorList>
    </citation>
    <scope>NUCLEOTIDE SEQUENCE [LARGE SCALE GENOMIC DNA]</scope>
    <source>
        <strain evidence="2">NRRL Y-17324</strain>
    </source>
</reference>
<evidence type="ECO:0000313" key="1">
    <source>
        <dbReference type="EMBL" id="ODV77002.1"/>
    </source>
</evidence>
<keyword evidence="2" id="KW-1185">Reference proteome</keyword>
<dbReference type="AlphaFoldDB" id="A0A1E4SC88"/>
<gene>
    <name evidence="1" type="ORF">CANTADRAFT_27419</name>
</gene>
<dbReference type="OrthoDB" id="3980807at2759"/>
<dbReference type="Proteomes" id="UP000094285">
    <property type="component" value="Unassembled WGS sequence"/>
</dbReference>
<evidence type="ECO:0000313" key="2">
    <source>
        <dbReference type="Proteomes" id="UP000094285"/>
    </source>
</evidence>
<dbReference type="EMBL" id="KV453916">
    <property type="protein sequence ID" value="ODV77002.1"/>
    <property type="molecule type" value="Genomic_DNA"/>
</dbReference>